<keyword evidence="2" id="KW-1185">Reference proteome</keyword>
<reference evidence="1" key="1">
    <citation type="submission" date="2022-08" db="UniProtKB">
        <authorList>
            <consortium name="EnsemblMetazoa"/>
        </authorList>
    </citation>
    <scope>IDENTIFICATION</scope>
    <source>
        <strain evidence="1">Israel</strain>
    </source>
</reference>
<dbReference type="PANTHER" id="PTHR12169:SF6">
    <property type="entry name" value="AFG1-LIKE ATPASE"/>
    <property type="match status" value="1"/>
</dbReference>
<dbReference type="GO" id="GO:0005524">
    <property type="term" value="F:ATP binding"/>
    <property type="evidence" value="ECO:0007669"/>
    <property type="project" value="InterPro"/>
</dbReference>
<dbReference type="AlphaFoldDB" id="A0A1B0DIH6"/>
<evidence type="ECO:0000313" key="2">
    <source>
        <dbReference type="Proteomes" id="UP000092462"/>
    </source>
</evidence>
<dbReference type="Pfam" id="PF03969">
    <property type="entry name" value="AFG1_ATPase"/>
    <property type="match status" value="1"/>
</dbReference>
<accession>A0A1B0DIH6</accession>
<evidence type="ECO:0008006" key="3">
    <source>
        <dbReference type="Google" id="ProtNLM"/>
    </source>
</evidence>
<dbReference type="EnsemblMetazoa" id="PPAI007961-RA">
    <property type="protein sequence ID" value="PPAI007961-PA"/>
    <property type="gene ID" value="PPAI007961"/>
</dbReference>
<dbReference type="VEuPathDB" id="VectorBase:PPAI007961"/>
<dbReference type="EMBL" id="AJVK01062559">
    <property type="status" value="NOT_ANNOTATED_CDS"/>
    <property type="molecule type" value="Genomic_DNA"/>
</dbReference>
<proteinExistence type="predicted"/>
<sequence>MDRMFKILCSQENDIIRPKTFTHLGRNLTFAKTCGQILDTTFEEICESALAASDYLQIAQFFHTILIRDVPQLNIKKKSPARRFITLIDTLYDNRVRVVVSSDVPYKKLFSVEQSHDDSLDEHRVLMDDLNIKIGSENAASNIFTGEEELFAFDRTMSRLAEMQTPEYWNQWEKHR</sequence>
<name>A0A1B0DIH6_PHLPP</name>
<dbReference type="InterPro" id="IPR005654">
    <property type="entry name" value="ATPase_AFG1-like"/>
</dbReference>
<dbReference type="GO" id="GO:0016887">
    <property type="term" value="F:ATP hydrolysis activity"/>
    <property type="evidence" value="ECO:0007669"/>
    <property type="project" value="InterPro"/>
</dbReference>
<organism evidence="1 2">
    <name type="scientific">Phlebotomus papatasi</name>
    <name type="common">Sandfly</name>
    <dbReference type="NCBI Taxonomy" id="29031"/>
    <lineage>
        <taxon>Eukaryota</taxon>
        <taxon>Metazoa</taxon>
        <taxon>Ecdysozoa</taxon>
        <taxon>Arthropoda</taxon>
        <taxon>Hexapoda</taxon>
        <taxon>Insecta</taxon>
        <taxon>Pterygota</taxon>
        <taxon>Neoptera</taxon>
        <taxon>Endopterygota</taxon>
        <taxon>Diptera</taxon>
        <taxon>Nematocera</taxon>
        <taxon>Psychodoidea</taxon>
        <taxon>Psychodidae</taxon>
        <taxon>Phlebotomus</taxon>
        <taxon>Phlebotomus</taxon>
    </lineage>
</organism>
<evidence type="ECO:0000313" key="1">
    <source>
        <dbReference type="EnsemblMetazoa" id="PPAI007961-PA"/>
    </source>
</evidence>
<dbReference type="VEuPathDB" id="VectorBase:PPAPM1_012247"/>
<protein>
    <recommendedName>
        <fullName evidence="3">ATPase N2B</fullName>
    </recommendedName>
</protein>
<dbReference type="GO" id="GO:0005739">
    <property type="term" value="C:mitochondrion"/>
    <property type="evidence" value="ECO:0007669"/>
    <property type="project" value="TreeGrafter"/>
</dbReference>
<dbReference type="PANTHER" id="PTHR12169">
    <property type="entry name" value="ATPASE N2B"/>
    <property type="match status" value="1"/>
</dbReference>
<dbReference type="Proteomes" id="UP000092462">
    <property type="component" value="Unassembled WGS sequence"/>
</dbReference>